<accession>A0A6G1FT52</accession>
<dbReference type="Pfam" id="PF01501">
    <property type="entry name" value="Glyco_transf_8"/>
    <property type="match status" value="1"/>
</dbReference>
<keyword evidence="2" id="KW-1185">Reference proteome</keyword>
<dbReference type="GO" id="GO:0016757">
    <property type="term" value="F:glycosyltransferase activity"/>
    <property type="evidence" value="ECO:0007669"/>
    <property type="project" value="InterPro"/>
</dbReference>
<reference evidence="3" key="2">
    <citation type="submission" date="2020-04" db="EMBL/GenBank/DDBJ databases">
        <authorList>
            <consortium name="NCBI Genome Project"/>
        </authorList>
    </citation>
    <scope>NUCLEOTIDE SEQUENCE</scope>
    <source>
        <strain evidence="3">CBS 781.70</strain>
    </source>
</reference>
<dbReference type="Proteomes" id="UP000504638">
    <property type="component" value="Unplaced"/>
</dbReference>
<dbReference type="SUPFAM" id="SSF53448">
    <property type="entry name" value="Nucleotide-diphospho-sugar transferases"/>
    <property type="match status" value="1"/>
</dbReference>
<evidence type="ECO:0000313" key="3">
    <source>
        <dbReference type="RefSeq" id="XP_033530541.1"/>
    </source>
</evidence>
<dbReference type="PANTHER" id="PTHR11183">
    <property type="entry name" value="GLYCOGENIN SUBFAMILY MEMBER"/>
    <property type="match status" value="1"/>
</dbReference>
<dbReference type="InterPro" id="IPR002495">
    <property type="entry name" value="Glyco_trans_8"/>
</dbReference>
<evidence type="ECO:0000313" key="2">
    <source>
        <dbReference type="Proteomes" id="UP000504638"/>
    </source>
</evidence>
<name>A0A6G1FT52_9PEZI</name>
<protein>
    <submittedName>
        <fullName evidence="1 3">Nucleotide-diphospho-sugar transferase</fullName>
    </submittedName>
</protein>
<reference evidence="3" key="3">
    <citation type="submission" date="2025-04" db="UniProtKB">
        <authorList>
            <consortium name="RefSeq"/>
        </authorList>
    </citation>
    <scope>IDENTIFICATION</scope>
    <source>
        <strain evidence="3">CBS 781.70</strain>
    </source>
</reference>
<proteinExistence type="predicted"/>
<dbReference type="InterPro" id="IPR029044">
    <property type="entry name" value="Nucleotide-diphossugar_trans"/>
</dbReference>
<dbReference type="Gene3D" id="3.90.550.10">
    <property type="entry name" value="Spore Coat Polysaccharide Biosynthesis Protein SpsA, Chain A"/>
    <property type="match status" value="1"/>
</dbReference>
<dbReference type="RefSeq" id="XP_033530541.1">
    <property type="nucleotide sequence ID" value="XM_033680239.1"/>
</dbReference>
<dbReference type="AlphaFoldDB" id="A0A6G1FT52"/>
<keyword evidence="1 3" id="KW-0808">Transferase</keyword>
<dbReference type="GeneID" id="54420809"/>
<evidence type="ECO:0000313" key="1">
    <source>
        <dbReference type="EMBL" id="KAF1808910.1"/>
    </source>
</evidence>
<gene>
    <name evidence="1 3" type="ORF">P152DRAFT_461958</name>
</gene>
<dbReference type="EMBL" id="ML975177">
    <property type="protein sequence ID" value="KAF1808910.1"/>
    <property type="molecule type" value="Genomic_DNA"/>
</dbReference>
<sequence length="360" mass="40949">MSRQITKVVITLISTVSLLFLVTTLYLFNSKPLSAFGFPFSRGKPSHPKSNIRIYEPSTAHVLGQSVAYATFLSTRVSNDSEPDAYFTATRVLAYQLLHQPQTKSTRNIPLLVLVPPHVSDHKRSVLASEGATIVPISNLKPEKDWVGPTEPRWVDQFSKLQLWELDKYDRILYLDNDMLLTQSLDPIFTLPVASTVLNTLKKAEVKADEALLPSKYLMVGVSDTGGAEHPFPPEDRPGSSINGGFFLLRPDRKLFNYYLSVMEIEGRFDSGFMEQGLLNYAHRHDGNMPAKKFPPGEWNVNWPSLRDLEGGAASLHDKFWEEGNKKWIDRTLVEMWWRVQGQMEGFWQKERAPRRGRAE</sequence>
<dbReference type="InterPro" id="IPR050587">
    <property type="entry name" value="GNT1/Glycosyltrans_8"/>
</dbReference>
<dbReference type="OrthoDB" id="2014201at2759"/>
<organism evidence="1">
    <name type="scientific">Eremomyces bilateralis CBS 781.70</name>
    <dbReference type="NCBI Taxonomy" id="1392243"/>
    <lineage>
        <taxon>Eukaryota</taxon>
        <taxon>Fungi</taxon>
        <taxon>Dikarya</taxon>
        <taxon>Ascomycota</taxon>
        <taxon>Pezizomycotina</taxon>
        <taxon>Dothideomycetes</taxon>
        <taxon>Dothideomycetes incertae sedis</taxon>
        <taxon>Eremomycetales</taxon>
        <taxon>Eremomycetaceae</taxon>
        <taxon>Eremomyces</taxon>
    </lineage>
</organism>
<reference evidence="1 3" key="1">
    <citation type="submission" date="2020-01" db="EMBL/GenBank/DDBJ databases">
        <authorList>
            <consortium name="DOE Joint Genome Institute"/>
            <person name="Haridas S."/>
            <person name="Albert R."/>
            <person name="Binder M."/>
            <person name="Bloem J."/>
            <person name="Labutti K."/>
            <person name="Salamov A."/>
            <person name="Andreopoulos B."/>
            <person name="Baker S.E."/>
            <person name="Barry K."/>
            <person name="Bills G."/>
            <person name="Bluhm B.H."/>
            <person name="Cannon C."/>
            <person name="Castanera R."/>
            <person name="Culley D.E."/>
            <person name="Daum C."/>
            <person name="Ezra D."/>
            <person name="Gonzalez J.B."/>
            <person name="Henrissat B."/>
            <person name="Kuo A."/>
            <person name="Liang C."/>
            <person name="Lipzen A."/>
            <person name="Lutzoni F."/>
            <person name="Magnuson J."/>
            <person name="Mondo S."/>
            <person name="Nolan M."/>
            <person name="Ohm R."/>
            <person name="Pangilinan J."/>
            <person name="Park H.-J."/>
            <person name="Ramirez L."/>
            <person name="Alfaro M."/>
            <person name="Sun H."/>
            <person name="Tritt A."/>
            <person name="Yoshinaga Y."/>
            <person name="Zwiers L.-H."/>
            <person name="Turgeon B.G."/>
            <person name="Goodwin S.B."/>
            <person name="Spatafora J.W."/>
            <person name="Crous P.W."/>
            <person name="Grigoriev I.V."/>
        </authorList>
    </citation>
    <scope>NUCLEOTIDE SEQUENCE</scope>
    <source>
        <strain evidence="1 3">CBS 781.70</strain>
    </source>
</reference>